<keyword evidence="2" id="KW-1185">Reference proteome</keyword>
<name>A0A5C6F9A5_9BACT</name>
<evidence type="ECO:0000313" key="1">
    <source>
        <dbReference type="EMBL" id="TWU56071.1"/>
    </source>
</evidence>
<protein>
    <submittedName>
        <fullName evidence="1">Uncharacterized protein</fullName>
    </submittedName>
</protein>
<evidence type="ECO:0000313" key="2">
    <source>
        <dbReference type="Proteomes" id="UP000317977"/>
    </source>
</evidence>
<comment type="caution">
    <text evidence="1">The sequence shown here is derived from an EMBL/GenBank/DDBJ whole genome shotgun (WGS) entry which is preliminary data.</text>
</comment>
<sequence>MIGEFPSGKVHSLRKKPDFGKLYRLAELYDERAHGGHQATAWSTALPNCSNLRQTG</sequence>
<gene>
    <name evidence="1" type="ORF">Poly59_23750</name>
</gene>
<dbReference type="Proteomes" id="UP000317977">
    <property type="component" value="Unassembled WGS sequence"/>
</dbReference>
<dbReference type="AlphaFoldDB" id="A0A5C6F9A5"/>
<accession>A0A5C6F9A5</accession>
<dbReference type="EMBL" id="SJPX01000002">
    <property type="protein sequence ID" value="TWU56071.1"/>
    <property type="molecule type" value="Genomic_DNA"/>
</dbReference>
<organism evidence="1 2">
    <name type="scientific">Rubripirellula reticaptiva</name>
    <dbReference type="NCBI Taxonomy" id="2528013"/>
    <lineage>
        <taxon>Bacteria</taxon>
        <taxon>Pseudomonadati</taxon>
        <taxon>Planctomycetota</taxon>
        <taxon>Planctomycetia</taxon>
        <taxon>Pirellulales</taxon>
        <taxon>Pirellulaceae</taxon>
        <taxon>Rubripirellula</taxon>
    </lineage>
</organism>
<reference evidence="1 2" key="1">
    <citation type="submission" date="2019-02" db="EMBL/GenBank/DDBJ databases">
        <title>Deep-cultivation of Planctomycetes and their phenomic and genomic characterization uncovers novel biology.</title>
        <authorList>
            <person name="Wiegand S."/>
            <person name="Jogler M."/>
            <person name="Boedeker C."/>
            <person name="Pinto D."/>
            <person name="Vollmers J."/>
            <person name="Rivas-Marin E."/>
            <person name="Kohn T."/>
            <person name="Peeters S.H."/>
            <person name="Heuer A."/>
            <person name="Rast P."/>
            <person name="Oberbeckmann S."/>
            <person name="Bunk B."/>
            <person name="Jeske O."/>
            <person name="Meyerdierks A."/>
            <person name="Storesund J.E."/>
            <person name="Kallscheuer N."/>
            <person name="Luecker S."/>
            <person name="Lage O.M."/>
            <person name="Pohl T."/>
            <person name="Merkel B.J."/>
            <person name="Hornburger P."/>
            <person name="Mueller R.-W."/>
            <person name="Bruemmer F."/>
            <person name="Labrenz M."/>
            <person name="Spormann A.M."/>
            <person name="Op Den Camp H."/>
            <person name="Overmann J."/>
            <person name="Amann R."/>
            <person name="Jetten M.S.M."/>
            <person name="Mascher T."/>
            <person name="Medema M.H."/>
            <person name="Devos D.P."/>
            <person name="Kaster A.-K."/>
            <person name="Ovreas L."/>
            <person name="Rohde M."/>
            <person name="Galperin M.Y."/>
            <person name="Jogler C."/>
        </authorList>
    </citation>
    <scope>NUCLEOTIDE SEQUENCE [LARGE SCALE GENOMIC DNA]</scope>
    <source>
        <strain evidence="1 2">Poly59</strain>
    </source>
</reference>
<proteinExistence type="predicted"/>